<dbReference type="InterPro" id="IPR025476">
    <property type="entry name" value="Helitron_helicase-like"/>
</dbReference>
<dbReference type="HOGENOM" id="CLU_003075_0_0_1"/>
<evidence type="ECO:0000256" key="2">
    <source>
        <dbReference type="SAM" id="MobiDB-lite"/>
    </source>
</evidence>
<evidence type="ECO:0000313" key="4">
    <source>
        <dbReference type="EMBL" id="EXU95784.1"/>
    </source>
</evidence>
<dbReference type="InterPro" id="IPR027417">
    <property type="entry name" value="P-loop_NTPase"/>
</dbReference>
<dbReference type="PANTHER" id="PTHR47642:SF5">
    <property type="entry name" value="ATP-DEPENDENT DNA HELICASE"/>
    <property type="match status" value="1"/>
</dbReference>
<dbReference type="Proteomes" id="UP000030151">
    <property type="component" value="Unassembled WGS sequence"/>
</dbReference>
<dbReference type="eggNOG" id="KOG0987">
    <property type="taxonomic scope" value="Eukaryota"/>
</dbReference>
<feature type="compositionally biased region" description="Polar residues" evidence="2">
    <location>
        <begin position="195"/>
        <end position="220"/>
    </location>
</feature>
<evidence type="ECO:0000256" key="1">
    <source>
        <dbReference type="RuleBase" id="RU363044"/>
    </source>
</evidence>
<protein>
    <recommendedName>
        <fullName evidence="1">ATP-dependent DNA helicase</fullName>
        <ecNumber evidence="1">5.6.2.3</ecNumber>
    </recommendedName>
</protein>
<keyword evidence="1" id="KW-0378">Hydrolase</keyword>
<dbReference type="GO" id="GO:0005524">
    <property type="term" value="F:ATP binding"/>
    <property type="evidence" value="ECO:0007669"/>
    <property type="project" value="UniProtKB-KW"/>
</dbReference>
<dbReference type="InterPro" id="IPR003593">
    <property type="entry name" value="AAA+_ATPase"/>
</dbReference>
<keyword evidence="1" id="KW-0547">Nucleotide-binding</keyword>
<keyword evidence="1" id="KW-0067">ATP-binding</keyword>
<reference evidence="4 5" key="1">
    <citation type="submission" date="2014-02" db="EMBL/GenBank/DDBJ databases">
        <title>The genome sequence of the entomopathogenic fungus Metarhizium robertsii ARSEF 2575.</title>
        <authorList>
            <person name="Giuliano Garisto Donzelli B."/>
            <person name="Roe B.A."/>
            <person name="Macmil S.L."/>
            <person name="Krasnoff S.B."/>
            <person name="Gibson D.M."/>
        </authorList>
    </citation>
    <scope>NUCLEOTIDE SEQUENCE [LARGE SCALE GENOMIC DNA]</scope>
    <source>
        <strain evidence="4 5">ARSEF 2575</strain>
    </source>
</reference>
<dbReference type="GO" id="GO:0016887">
    <property type="term" value="F:ATP hydrolysis activity"/>
    <property type="evidence" value="ECO:0007669"/>
    <property type="project" value="RHEA"/>
</dbReference>
<comment type="caution">
    <text evidence="4">The sequence shown here is derived from an EMBL/GenBank/DDBJ whole genome shotgun (WGS) entry which is preliminary data.</text>
</comment>
<dbReference type="InterPro" id="IPR051055">
    <property type="entry name" value="PIF1_helicase"/>
</dbReference>
<feature type="region of interest" description="Disordered" evidence="2">
    <location>
        <begin position="525"/>
        <end position="547"/>
    </location>
</feature>
<keyword evidence="1 4" id="KW-0347">Helicase</keyword>
<comment type="catalytic activity">
    <reaction evidence="1">
        <text>ATP + H2O = ADP + phosphate + H(+)</text>
        <dbReference type="Rhea" id="RHEA:13065"/>
        <dbReference type="ChEBI" id="CHEBI:15377"/>
        <dbReference type="ChEBI" id="CHEBI:15378"/>
        <dbReference type="ChEBI" id="CHEBI:30616"/>
        <dbReference type="ChEBI" id="CHEBI:43474"/>
        <dbReference type="ChEBI" id="CHEBI:456216"/>
        <dbReference type="EC" id="5.6.2.3"/>
    </reaction>
</comment>
<dbReference type="PANTHER" id="PTHR47642">
    <property type="entry name" value="ATP-DEPENDENT DNA HELICASE"/>
    <property type="match status" value="1"/>
</dbReference>
<dbReference type="SUPFAM" id="SSF52540">
    <property type="entry name" value="P-loop containing nucleoside triphosphate hydrolases"/>
    <property type="match status" value="2"/>
</dbReference>
<feature type="region of interest" description="Disordered" evidence="2">
    <location>
        <begin position="147"/>
        <end position="220"/>
    </location>
</feature>
<accession>A0A014P355</accession>
<dbReference type="EMBL" id="JELW01000065">
    <property type="protein sequence ID" value="EXU95784.1"/>
    <property type="molecule type" value="Genomic_DNA"/>
</dbReference>
<dbReference type="Pfam" id="PF14214">
    <property type="entry name" value="Helitron_like_N"/>
    <property type="match status" value="1"/>
</dbReference>
<dbReference type="GO" id="GO:0043139">
    <property type="term" value="F:5'-3' DNA helicase activity"/>
    <property type="evidence" value="ECO:0007669"/>
    <property type="project" value="UniProtKB-EC"/>
</dbReference>
<dbReference type="GO" id="GO:0006310">
    <property type="term" value="P:DNA recombination"/>
    <property type="evidence" value="ECO:0007669"/>
    <property type="project" value="UniProtKB-KW"/>
</dbReference>
<keyword evidence="1" id="KW-0227">DNA damage</keyword>
<evidence type="ECO:0000259" key="3">
    <source>
        <dbReference type="SMART" id="SM00382"/>
    </source>
</evidence>
<comment type="cofactor">
    <cofactor evidence="1">
        <name>Mg(2+)</name>
        <dbReference type="ChEBI" id="CHEBI:18420"/>
    </cofactor>
</comment>
<dbReference type="Gene3D" id="2.30.30.940">
    <property type="match status" value="1"/>
</dbReference>
<dbReference type="Gene3D" id="3.40.50.300">
    <property type="entry name" value="P-loop containing nucleotide triphosphate hydrolases"/>
    <property type="match status" value="2"/>
</dbReference>
<evidence type="ECO:0000313" key="5">
    <source>
        <dbReference type="Proteomes" id="UP000030151"/>
    </source>
</evidence>
<organism evidence="4 5">
    <name type="scientific">Metarhizium robertsii</name>
    <dbReference type="NCBI Taxonomy" id="568076"/>
    <lineage>
        <taxon>Eukaryota</taxon>
        <taxon>Fungi</taxon>
        <taxon>Dikarya</taxon>
        <taxon>Ascomycota</taxon>
        <taxon>Pezizomycotina</taxon>
        <taxon>Sordariomycetes</taxon>
        <taxon>Hypocreomycetidae</taxon>
        <taxon>Hypocreales</taxon>
        <taxon>Clavicipitaceae</taxon>
        <taxon>Metarhizium</taxon>
    </lineage>
</organism>
<gene>
    <name evidence="4" type="ORF">X797_011135</name>
</gene>
<dbReference type="GO" id="GO:0000723">
    <property type="term" value="P:telomere maintenance"/>
    <property type="evidence" value="ECO:0007669"/>
    <property type="project" value="InterPro"/>
</dbReference>
<name>A0A014P355_9HYPO</name>
<proteinExistence type="inferred from homology"/>
<keyword evidence="1" id="KW-0234">DNA repair</keyword>
<dbReference type="SMART" id="SM00382">
    <property type="entry name" value="AAA"/>
    <property type="match status" value="1"/>
</dbReference>
<sequence>MSTWFTIIARVAEVDRIPDSAYRNALYHLPIHQLRINAAAELTCTPRFVDATRTFEFEAKITGYYGDPAPQSLRNDRAFKASQTRTKTQYIYAEQSPKFDRALGNENLRAQSRLFIDGFYTFPDEETQQPGYIDLLAVSFNWASKDPVNKTGSPAKGGSSRRRNVPLKISPGKQANISVAPAPMTPPNSRLLLHSGSSASTPHTVSDTFTPRRASSTSSIVTGDVSRENRIVDFKVLGSEPEAQNAHSATLPLRLVACSLPKTFSINTQINQRSRFPPHDATRDHIARDDDTIIVNTARRRYRRRRRYSSNEDAEFPLVRPRRRRVGARFAEADVRFRVMRKRFKDRWNKEFPDTPCAECATLLLPRKRQQRAFQDNHEYGITRVFNVPVADEPGGVILCEDCCKEPRAPIDCGQVPQCIASLPRRSTLFISPFKLDTNLGRTSGYNLHTIPYVYRTLSGVINTNPINERANMLYTGTLGAYLQSSPHRVDQHQNLEHLIHVRNWLLQRNPVFQRNDVRAHLQIDHPLPTADLPENSDERRPQTRPDIVMNPFQYDQETRNEDFRYNRLSVGAVQVPEGHRPKPMLLRTDPDVEVLCFPHLYPYGKGQFVQGERREDGRSTYTRHMDTKKKLNSYNRAFRDDYYWAAWAYQEMEATRIFQNTNRLMHNKTRQAIDNRLPQYQLLQQSNYGTHSIISETLTHAIPGSIRTGEAYFLEKERLVNSMIASHGLPQLFITLTFNEGWEEFKDILRSISPTAMPSNHPWEGVQYYYERIHNLKSKFWKGKSNHAKFGILRELIERFEFQLQGAIHSHCLLWTEKSIVELLASGFIRADIPDPEKEPELHSLVMKYQIHKCKDYICGGPGRYGKCSKGFPADVSGRTFHQPGNPRYTYARTEADVWVVPYIAQLLLIWEGHCNVQFVTSQGLASYITKYVTKNEPLSHVLVGGCTATQKHLLARRMGSMEIIVLCLGLDIFRCTSGSLYLPTSTPEMRNYSVRPANHILEHPEDAYFPDAMEKYFARPTVPRFEVLTYFDYFAYYEITKTRIINRQGPREGWRDSLGYWVYQRKKPILIRTSYRRLCDGEVFFYVQLLYRYHWRSDDEIIANSATYRERLFELDPVLYDAAVRGHADRVEHGNLALGREYCEMVQRVAGTAPPNVHDMVSEQLRQLNTMSVPGLADAASLTLKGEQYQCYSMVTQNISASRHQGRMFFVTGPGGTGKSFLLRALQYWCDKSRNPALLLAPTGIAARNIDGNTIHSALSVYSHRSAYHTGLFRFEDQKKKDIEKKTVLIIDEVSMVDGVLLDYLASLFAKLRRNNRPFGNMHVIVFGDLMQLPPVEGLKVFKASVWKLFHPIFLRQPHRQTSDKFFRILNKIRFGIIDDEVRCTLEERWRHYNPQHVMWNTTYLSSLRDEAAALNHAVLSGMPSENPIFVSKAEDFENGVRLQHSEHSKIFNKGTNFASSVVCTVGAKVMFLTNSMLSERGISNGSIGVITNLLPDDEVEAAFPTKDGIQVLHLHKTPSYFQTNGVEYKRVQLPIINAFALTIHKVQGLSLPDVTVALNSNIFSDGQAYVALSRGKDLEHLYLTHCDLEAIKADPEAIAEYERLEAKAEQLNTPHSH</sequence>
<feature type="domain" description="AAA+ ATPase" evidence="3">
    <location>
        <begin position="1207"/>
        <end position="1339"/>
    </location>
</feature>
<dbReference type="CDD" id="cd18809">
    <property type="entry name" value="SF1_C_RecD"/>
    <property type="match status" value="1"/>
</dbReference>
<comment type="similarity">
    <text evidence="1">Belongs to the helicase family.</text>
</comment>
<dbReference type="OrthoDB" id="432234at2759"/>
<dbReference type="InterPro" id="IPR010285">
    <property type="entry name" value="DNA_helicase_pif1-like_DEAD"/>
</dbReference>
<dbReference type="EC" id="5.6.2.3" evidence="1"/>
<dbReference type="GO" id="GO:0006281">
    <property type="term" value="P:DNA repair"/>
    <property type="evidence" value="ECO:0007669"/>
    <property type="project" value="UniProtKB-KW"/>
</dbReference>
<keyword evidence="1" id="KW-0233">DNA recombination</keyword>
<dbReference type="Pfam" id="PF05970">
    <property type="entry name" value="PIF1"/>
    <property type="match status" value="1"/>
</dbReference>